<dbReference type="EMBL" id="AP018203">
    <property type="protein sequence ID" value="BAY59036.1"/>
    <property type="molecule type" value="Genomic_DNA"/>
</dbReference>
<sequence>MNRDANHFRNQDSHSNASMPIHHSSSAYPSLRNITIEDFQLSSTGLTEEQRAQALAQLHEYLSIQKANFLGYQVNQQLDYEDDLKPYLNYHVNNVGDPFIDGNLTIHSKWMERAVLDYYARVWNARLPHNPADGESYWGYVVSMGCTEGNLYGLWNARDYLAGKLLLEEHTAEEEARVASFGGHPRSLLRRLIYKQALPLDGQPHAYTPVVFYSEDTHYSIIKAGIVLGLHTFYQIGQHYYPNENPLAPGQPWSKEVPSTQGSTGPGSIDIPSLVKLVEFFAAKGYPILICFNYGTTFKGAYDDVEAAGKALMPIFQRYGLHERKVYYDPSDPNQFDLRTGYWFHVDGALGAAYMPFVEMAYNAEKIAQRGPNFDFRLPFVHSIAMSGHKWIGAPCPCGIYMTKTKYQLRPPDNPEYIGSPDTTFAGSRNGLSAMILWDYLAKTSYEGEIEKALYTEKMAEYAVQKLKELEQHLGESLWVERTPLSLTIRFKQANPNIIFKYSLSSETLFVNGQKRAYNHIFIMAHVTTQLIDQLITDLRQPGAFPSQPTVAKPPEIAPTRHPKHLAHFPHLGRGFH</sequence>
<dbReference type="InterPro" id="IPR051151">
    <property type="entry name" value="Group_II_Decarboxylase"/>
</dbReference>
<evidence type="ECO:0000256" key="2">
    <source>
        <dbReference type="ARBA" id="ARBA00009533"/>
    </source>
</evidence>
<name>A0A1Z4JQN4_LEPBY</name>
<feature type="region of interest" description="Disordered" evidence="8">
    <location>
        <begin position="1"/>
        <end position="22"/>
    </location>
</feature>
<feature type="compositionally biased region" description="Polar residues" evidence="8">
    <location>
        <begin position="13"/>
        <end position="22"/>
    </location>
</feature>
<evidence type="ECO:0000256" key="8">
    <source>
        <dbReference type="SAM" id="MobiDB-lite"/>
    </source>
</evidence>
<dbReference type="GO" id="GO:0030170">
    <property type="term" value="F:pyridoxal phosphate binding"/>
    <property type="evidence" value="ECO:0007669"/>
    <property type="project" value="InterPro"/>
</dbReference>
<dbReference type="Pfam" id="PF00282">
    <property type="entry name" value="Pyridoxal_deC"/>
    <property type="match status" value="1"/>
</dbReference>
<dbReference type="InterPro" id="IPR015421">
    <property type="entry name" value="PyrdxlP-dep_Trfase_major"/>
</dbReference>
<evidence type="ECO:0000256" key="7">
    <source>
        <dbReference type="RuleBase" id="RU000382"/>
    </source>
</evidence>
<gene>
    <name evidence="9" type="ORF">NIES2135_59120</name>
</gene>
<dbReference type="PANTHER" id="PTHR46101">
    <property type="match status" value="1"/>
</dbReference>
<protein>
    <submittedName>
        <fullName evidence="9">Histidine decarboxylase</fullName>
    </submittedName>
</protein>
<dbReference type="AlphaFoldDB" id="A0A1Z4JQN4"/>
<evidence type="ECO:0000313" key="10">
    <source>
        <dbReference type="Proteomes" id="UP000217895"/>
    </source>
</evidence>
<dbReference type="PANTHER" id="PTHR46101:SF18">
    <property type="entry name" value="HISTIDINE DECARBOXYLASE"/>
    <property type="match status" value="1"/>
</dbReference>
<evidence type="ECO:0000256" key="3">
    <source>
        <dbReference type="ARBA" id="ARBA00022793"/>
    </source>
</evidence>
<dbReference type="Gene3D" id="3.40.640.10">
    <property type="entry name" value="Type I PLP-dependent aspartate aminotransferase-like (Major domain)"/>
    <property type="match status" value="1"/>
</dbReference>
<comment type="cofactor">
    <cofactor evidence="1 6 7">
        <name>pyridoxal 5'-phosphate</name>
        <dbReference type="ChEBI" id="CHEBI:597326"/>
    </cofactor>
</comment>
<evidence type="ECO:0000256" key="4">
    <source>
        <dbReference type="ARBA" id="ARBA00022898"/>
    </source>
</evidence>
<feature type="compositionally biased region" description="Basic and acidic residues" evidence="8">
    <location>
        <begin position="1"/>
        <end position="12"/>
    </location>
</feature>
<feature type="modified residue" description="N6-(pyridoxal phosphate)lysine" evidence="6">
    <location>
        <position position="390"/>
    </location>
</feature>
<proteinExistence type="inferred from homology"/>
<keyword evidence="10" id="KW-1185">Reference proteome</keyword>
<evidence type="ECO:0000256" key="6">
    <source>
        <dbReference type="PIRSR" id="PIRSR602129-50"/>
    </source>
</evidence>
<dbReference type="SUPFAM" id="SSF53383">
    <property type="entry name" value="PLP-dependent transferases"/>
    <property type="match status" value="1"/>
</dbReference>
<dbReference type="GO" id="GO:0019752">
    <property type="term" value="P:carboxylic acid metabolic process"/>
    <property type="evidence" value="ECO:0007669"/>
    <property type="project" value="InterPro"/>
</dbReference>
<evidence type="ECO:0000256" key="1">
    <source>
        <dbReference type="ARBA" id="ARBA00001933"/>
    </source>
</evidence>
<evidence type="ECO:0000256" key="5">
    <source>
        <dbReference type="ARBA" id="ARBA00023239"/>
    </source>
</evidence>
<dbReference type="Proteomes" id="UP000217895">
    <property type="component" value="Chromosome"/>
</dbReference>
<keyword evidence="5 7" id="KW-0456">Lyase</keyword>
<comment type="similarity">
    <text evidence="2 7">Belongs to the group II decarboxylase family.</text>
</comment>
<reference evidence="9 10" key="1">
    <citation type="submission" date="2017-06" db="EMBL/GenBank/DDBJ databases">
        <title>Genome sequencing of cyanobaciteial culture collection at National Institute for Environmental Studies (NIES).</title>
        <authorList>
            <person name="Hirose Y."/>
            <person name="Shimura Y."/>
            <person name="Fujisawa T."/>
            <person name="Nakamura Y."/>
            <person name="Kawachi M."/>
        </authorList>
    </citation>
    <scope>NUCLEOTIDE SEQUENCE [LARGE SCALE GENOMIC DNA]</scope>
    <source>
        <strain evidence="9 10">NIES-2135</strain>
    </source>
</reference>
<dbReference type="GO" id="GO:0004058">
    <property type="term" value="F:aromatic-L-amino-acid decarboxylase activity"/>
    <property type="evidence" value="ECO:0007669"/>
    <property type="project" value="UniProtKB-ARBA"/>
</dbReference>
<dbReference type="InterPro" id="IPR002129">
    <property type="entry name" value="PyrdxlP-dep_de-COase"/>
</dbReference>
<keyword evidence="4 6" id="KW-0663">Pyridoxal phosphate</keyword>
<dbReference type="InterPro" id="IPR015424">
    <property type="entry name" value="PyrdxlP-dep_Trfase"/>
</dbReference>
<accession>A0A1Z4JQN4</accession>
<evidence type="ECO:0000313" key="9">
    <source>
        <dbReference type="EMBL" id="BAY59036.1"/>
    </source>
</evidence>
<organism evidence="9 10">
    <name type="scientific">Leptolyngbya boryana NIES-2135</name>
    <dbReference type="NCBI Taxonomy" id="1973484"/>
    <lineage>
        <taxon>Bacteria</taxon>
        <taxon>Bacillati</taxon>
        <taxon>Cyanobacteriota</taxon>
        <taxon>Cyanophyceae</taxon>
        <taxon>Leptolyngbyales</taxon>
        <taxon>Leptolyngbyaceae</taxon>
        <taxon>Leptolyngbya group</taxon>
        <taxon>Leptolyngbya</taxon>
    </lineage>
</organism>
<keyword evidence="3" id="KW-0210">Decarboxylase</keyword>